<name>X1BRU4_9ZZZZ</name>
<reference evidence="1" key="1">
    <citation type="journal article" date="2014" name="Front. Microbiol.">
        <title>High frequency of phylogenetically diverse reductive dehalogenase-homologous genes in deep subseafloor sedimentary metagenomes.</title>
        <authorList>
            <person name="Kawai M."/>
            <person name="Futagami T."/>
            <person name="Toyoda A."/>
            <person name="Takaki Y."/>
            <person name="Nishi S."/>
            <person name="Hori S."/>
            <person name="Arai W."/>
            <person name="Tsubouchi T."/>
            <person name="Morono Y."/>
            <person name="Uchiyama I."/>
            <person name="Ito T."/>
            <person name="Fujiyama A."/>
            <person name="Inagaki F."/>
            <person name="Takami H."/>
        </authorList>
    </citation>
    <scope>NUCLEOTIDE SEQUENCE</scope>
    <source>
        <strain evidence="1">Expedition CK06-06</strain>
    </source>
</reference>
<dbReference type="EMBL" id="BART01018382">
    <property type="protein sequence ID" value="GAG74876.1"/>
    <property type="molecule type" value="Genomic_DNA"/>
</dbReference>
<evidence type="ECO:0000313" key="1">
    <source>
        <dbReference type="EMBL" id="GAG74876.1"/>
    </source>
</evidence>
<gene>
    <name evidence="1" type="ORF">S01H4_34710</name>
</gene>
<organism evidence="1">
    <name type="scientific">marine sediment metagenome</name>
    <dbReference type="NCBI Taxonomy" id="412755"/>
    <lineage>
        <taxon>unclassified sequences</taxon>
        <taxon>metagenomes</taxon>
        <taxon>ecological metagenomes</taxon>
    </lineage>
</organism>
<comment type="caution">
    <text evidence="1">The sequence shown here is derived from an EMBL/GenBank/DDBJ whole genome shotgun (WGS) entry which is preliminary data.</text>
</comment>
<sequence length="79" mass="9390">MKIISIGLYNPLPIQSGADSYITYLLNPLGKNNDVVHYYFYQSHSEKGHYPKEISFRTEYLKSEFFKKIQEQHKIFLKT</sequence>
<proteinExistence type="predicted"/>
<dbReference type="AlphaFoldDB" id="X1BRU4"/>
<evidence type="ECO:0008006" key="2">
    <source>
        <dbReference type="Google" id="ProtNLM"/>
    </source>
</evidence>
<protein>
    <recommendedName>
        <fullName evidence="2">Glycosyltransferase subfamily 4-like N-terminal domain-containing protein</fullName>
    </recommendedName>
</protein>
<accession>X1BRU4</accession>